<accession>A0A089LRE7</accession>
<organism evidence="1 2">
    <name type="scientific">Paenibacillus stellifer</name>
    <dbReference type="NCBI Taxonomy" id="169760"/>
    <lineage>
        <taxon>Bacteria</taxon>
        <taxon>Bacillati</taxon>
        <taxon>Bacillota</taxon>
        <taxon>Bacilli</taxon>
        <taxon>Bacillales</taxon>
        <taxon>Paenibacillaceae</taxon>
        <taxon>Paenibacillus</taxon>
    </lineage>
</organism>
<dbReference type="AlphaFoldDB" id="A0A089LRE7"/>
<dbReference type="InterPro" id="IPR018644">
    <property type="entry name" value="DUF2071"/>
</dbReference>
<evidence type="ECO:0000313" key="2">
    <source>
        <dbReference type="Proteomes" id="UP000029507"/>
    </source>
</evidence>
<evidence type="ECO:0008006" key="3">
    <source>
        <dbReference type="Google" id="ProtNLM"/>
    </source>
</evidence>
<gene>
    <name evidence="1" type="ORF">PSTEL_10400</name>
</gene>
<name>A0A089LRE7_9BACL</name>
<dbReference type="InterPro" id="IPR023375">
    <property type="entry name" value="ADC_dom_sf"/>
</dbReference>
<sequence length="244" mass="28091">MLRHSQHRPFPLPGGFWVMKQVWNDLLFLHWPADEAELLPYVPKGVELEYYEGRPWVSMSPFILSPLMLRGTPPLPFAGRFLELNLRTYVSRNGVPGICFLTLEASSRLAVAGARMFAHLPYQYALMKAVRQEDGFHYNSERRRFGREAAFSALYDPADDAVFHAEPGSLVHWLTERYCLYAADRKGNLYRGHIHHLPWPLQSARVRLETNTLAQSYGLYLSAEPAVTTYTTRLDVLLWAVQRV</sequence>
<dbReference type="HOGENOM" id="CLU_081757_0_0_9"/>
<dbReference type="STRING" id="169760.PSTEL_10400"/>
<dbReference type="KEGG" id="pste:PSTEL_10400"/>
<proteinExistence type="predicted"/>
<evidence type="ECO:0000313" key="1">
    <source>
        <dbReference type="EMBL" id="AIQ63432.1"/>
    </source>
</evidence>
<dbReference type="PANTHER" id="PTHR39186:SF1">
    <property type="entry name" value="DUF2071 DOMAIN-CONTAINING PROTEIN"/>
    <property type="match status" value="1"/>
</dbReference>
<protein>
    <recommendedName>
        <fullName evidence="3">DUF2071 domain-containing protein</fullName>
    </recommendedName>
</protein>
<dbReference type="PANTHER" id="PTHR39186">
    <property type="entry name" value="DUF2071 FAMILY PROTEIN"/>
    <property type="match status" value="1"/>
</dbReference>
<dbReference type="EMBL" id="CP009286">
    <property type="protein sequence ID" value="AIQ63432.1"/>
    <property type="molecule type" value="Genomic_DNA"/>
</dbReference>
<reference evidence="1 2" key="1">
    <citation type="submission" date="2014-08" db="EMBL/GenBank/DDBJ databases">
        <title>Comparative genomics of the Paenibacillus odorifer group.</title>
        <authorList>
            <person name="den Bakker H.C."/>
            <person name="Tsai Y.-C."/>
            <person name="Martin N."/>
            <person name="Korlach J."/>
            <person name="Wiedmann M."/>
        </authorList>
    </citation>
    <scope>NUCLEOTIDE SEQUENCE [LARGE SCALE GENOMIC DNA]</scope>
    <source>
        <strain evidence="1 2">DSM 14472</strain>
    </source>
</reference>
<dbReference type="SUPFAM" id="SSF160104">
    <property type="entry name" value="Acetoacetate decarboxylase-like"/>
    <property type="match status" value="1"/>
</dbReference>
<dbReference type="Pfam" id="PF09844">
    <property type="entry name" value="DUF2071"/>
    <property type="match status" value="1"/>
</dbReference>
<keyword evidence="2" id="KW-1185">Reference proteome</keyword>
<dbReference type="Proteomes" id="UP000029507">
    <property type="component" value="Chromosome"/>
</dbReference>